<feature type="chain" id="PRO_5024299331" description="Alkaline phosphatase" evidence="18">
    <location>
        <begin position="17"/>
        <end position="520"/>
    </location>
</feature>
<feature type="binding site" evidence="14">
    <location>
        <position position="474"/>
    </location>
    <ligand>
        <name>Zn(2+)</name>
        <dbReference type="ChEBI" id="CHEBI:29105"/>
        <label>2</label>
    </ligand>
</feature>
<dbReference type="GO" id="GO:0098552">
    <property type="term" value="C:side of membrane"/>
    <property type="evidence" value="ECO:0007669"/>
    <property type="project" value="UniProtKB-KW"/>
</dbReference>
<comment type="similarity">
    <text evidence="2 15">Belongs to the alkaline phosphatase family.</text>
</comment>
<dbReference type="GO" id="GO:0046872">
    <property type="term" value="F:metal ion binding"/>
    <property type="evidence" value="ECO:0007669"/>
    <property type="project" value="UniProtKB-KW"/>
</dbReference>
<dbReference type="GO" id="GO:0005886">
    <property type="term" value="C:plasma membrane"/>
    <property type="evidence" value="ECO:0007669"/>
    <property type="project" value="UniProtKB-SubCell"/>
</dbReference>
<keyword evidence="8 14" id="KW-0862">Zinc</keyword>
<comment type="cofactor">
    <cofactor evidence="14">
        <name>Mg(2+)</name>
        <dbReference type="ChEBI" id="CHEBI:18420"/>
    </cofactor>
    <text evidence="14">Binds 1 Mg(2+) ion.</text>
</comment>
<dbReference type="SMART" id="SM00098">
    <property type="entry name" value="alkPPc"/>
    <property type="match status" value="1"/>
</dbReference>
<gene>
    <name evidence="19" type="ORF">PPYR_12582</name>
</gene>
<dbReference type="CDD" id="cd16012">
    <property type="entry name" value="ALP"/>
    <property type="match status" value="1"/>
</dbReference>
<feature type="binding site" evidence="14">
    <location>
        <position position="198"/>
    </location>
    <ligand>
        <name>Mg(2+)</name>
        <dbReference type="ChEBI" id="CHEBI:18420"/>
    </ligand>
</feature>
<feature type="signal peptide" evidence="18">
    <location>
        <begin position="1"/>
        <end position="16"/>
    </location>
</feature>
<evidence type="ECO:0000256" key="9">
    <source>
        <dbReference type="ARBA" id="ARBA00022842"/>
    </source>
</evidence>
<feature type="active site" description="Phosphoserine intermediate" evidence="13">
    <location>
        <position position="135"/>
    </location>
</feature>
<dbReference type="PROSITE" id="PS00123">
    <property type="entry name" value="ALKALINE_PHOSPHATASE"/>
    <property type="match status" value="1"/>
</dbReference>
<dbReference type="InterPro" id="IPR017850">
    <property type="entry name" value="Alkaline_phosphatase_core_sf"/>
</dbReference>
<evidence type="ECO:0000256" key="7">
    <source>
        <dbReference type="ARBA" id="ARBA00022801"/>
    </source>
</evidence>
<dbReference type="PANTHER" id="PTHR11596">
    <property type="entry name" value="ALKALINE PHOSPHATASE"/>
    <property type="match status" value="1"/>
</dbReference>
<evidence type="ECO:0000256" key="15">
    <source>
        <dbReference type="RuleBase" id="RU003946"/>
    </source>
</evidence>
<comment type="catalytic activity">
    <reaction evidence="16">
        <text>a phosphate monoester + H2O = an alcohol + phosphate</text>
        <dbReference type="Rhea" id="RHEA:15017"/>
        <dbReference type="ChEBI" id="CHEBI:15377"/>
        <dbReference type="ChEBI" id="CHEBI:30879"/>
        <dbReference type="ChEBI" id="CHEBI:43474"/>
        <dbReference type="ChEBI" id="CHEBI:67140"/>
        <dbReference type="EC" id="3.1.3.1"/>
    </reaction>
</comment>
<proteinExistence type="inferred from homology"/>
<evidence type="ECO:0000256" key="1">
    <source>
        <dbReference type="ARBA" id="ARBA00004609"/>
    </source>
</evidence>
<feature type="binding site" evidence="14">
    <location>
        <position position="401"/>
    </location>
    <ligand>
        <name>Zn(2+)</name>
        <dbReference type="ChEBI" id="CHEBI:29105"/>
        <label>2</label>
    </ligand>
</feature>
<evidence type="ECO:0000256" key="8">
    <source>
        <dbReference type="ARBA" id="ARBA00022833"/>
    </source>
</evidence>
<feature type="compositionally biased region" description="Basic and acidic residues" evidence="17">
    <location>
        <begin position="445"/>
        <end position="460"/>
    </location>
</feature>
<evidence type="ECO:0000256" key="16">
    <source>
        <dbReference type="RuleBase" id="RU003947"/>
    </source>
</evidence>
<keyword evidence="11" id="KW-0325">Glycoprotein</keyword>
<dbReference type="FunCoup" id="A0A5N4A6L3">
    <property type="interactions" value="129"/>
</dbReference>
<feature type="binding site" evidence="14">
    <location>
        <position position="364"/>
    </location>
    <ligand>
        <name>Zn(2+)</name>
        <dbReference type="ChEBI" id="CHEBI:29105"/>
        <label>2</label>
    </ligand>
</feature>
<keyword evidence="4" id="KW-1003">Cell membrane</keyword>
<organism evidence="19 20">
    <name type="scientific">Photinus pyralis</name>
    <name type="common">Common eastern firefly</name>
    <name type="synonym">Lampyris pyralis</name>
    <dbReference type="NCBI Taxonomy" id="7054"/>
    <lineage>
        <taxon>Eukaryota</taxon>
        <taxon>Metazoa</taxon>
        <taxon>Ecdysozoa</taxon>
        <taxon>Arthropoda</taxon>
        <taxon>Hexapoda</taxon>
        <taxon>Insecta</taxon>
        <taxon>Pterygota</taxon>
        <taxon>Neoptera</taxon>
        <taxon>Endopterygota</taxon>
        <taxon>Coleoptera</taxon>
        <taxon>Polyphaga</taxon>
        <taxon>Elateriformia</taxon>
        <taxon>Elateroidea</taxon>
        <taxon>Lampyridae</taxon>
        <taxon>Lampyrinae</taxon>
        <taxon>Photinus</taxon>
    </lineage>
</organism>
<keyword evidence="9 14" id="KW-0460">Magnesium</keyword>
<evidence type="ECO:0000256" key="4">
    <source>
        <dbReference type="ARBA" id="ARBA00022475"/>
    </source>
</evidence>
<comment type="cofactor">
    <cofactor evidence="14">
        <name>Zn(2+)</name>
        <dbReference type="ChEBI" id="CHEBI:29105"/>
    </cofactor>
    <text evidence="14">Binds 2 Zn(2+) ions.</text>
</comment>
<dbReference type="PRINTS" id="PR00113">
    <property type="entry name" value="ALKPHPHTASE"/>
</dbReference>
<dbReference type="FunFam" id="3.40.720.10:FF:000008">
    <property type="entry name" value="Alkaline phosphatase"/>
    <property type="match status" value="1"/>
</dbReference>
<keyword evidence="18" id="KW-0732">Signal</keyword>
<evidence type="ECO:0000256" key="12">
    <source>
        <dbReference type="ARBA" id="ARBA00023288"/>
    </source>
</evidence>
<dbReference type="EC" id="3.1.3.1" evidence="3 16"/>
<evidence type="ECO:0000313" key="20">
    <source>
        <dbReference type="Proteomes" id="UP000327044"/>
    </source>
</evidence>
<evidence type="ECO:0000256" key="5">
    <source>
        <dbReference type="ARBA" id="ARBA00022622"/>
    </source>
</evidence>
<feature type="binding site" evidence="14">
    <location>
        <position position="200"/>
    </location>
    <ligand>
        <name>Mg(2+)</name>
        <dbReference type="ChEBI" id="CHEBI:18420"/>
    </ligand>
</feature>
<feature type="binding site" evidence="14">
    <location>
        <position position="402"/>
    </location>
    <ligand>
        <name>Zn(2+)</name>
        <dbReference type="ChEBI" id="CHEBI:29105"/>
        <label>2</label>
    </ligand>
</feature>
<reference evidence="19 20" key="1">
    <citation type="journal article" date="2018" name="Elife">
        <title>Firefly genomes illuminate parallel origins of bioluminescence in beetles.</title>
        <authorList>
            <person name="Fallon T.R."/>
            <person name="Lower S.E."/>
            <person name="Chang C.H."/>
            <person name="Bessho-Uehara M."/>
            <person name="Martin G.J."/>
            <person name="Bewick A.J."/>
            <person name="Behringer M."/>
            <person name="Debat H.J."/>
            <person name="Wong I."/>
            <person name="Day J.C."/>
            <person name="Suvorov A."/>
            <person name="Silva C.J."/>
            <person name="Stanger-Hall K.F."/>
            <person name="Hall D.W."/>
            <person name="Schmitz R.J."/>
            <person name="Nelson D.R."/>
            <person name="Lewis S.M."/>
            <person name="Shigenobu S."/>
            <person name="Bybee S.M."/>
            <person name="Larracuente A.M."/>
            <person name="Oba Y."/>
            <person name="Weng J.K."/>
        </authorList>
    </citation>
    <scope>NUCLEOTIDE SEQUENCE [LARGE SCALE GENOMIC DNA]</scope>
    <source>
        <strain evidence="19">1611_PpyrPB1</strain>
        <tissue evidence="19">Whole body</tissue>
    </source>
</reference>
<evidence type="ECO:0000256" key="2">
    <source>
        <dbReference type="ARBA" id="ARBA00005984"/>
    </source>
</evidence>
<dbReference type="InterPro" id="IPR018299">
    <property type="entry name" value="Alkaline_phosphatase_AS"/>
</dbReference>
<evidence type="ECO:0000256" key="10">
    <source>
        <dbReference type="ARBA" id="ARBA00023136"/>
    </source>
</evidence>
<evidence type="ECO:0000256" key="17">
    <source>
        <dbReference type="SAM" id="MobiDB-lite"/>
    </source>
</evidence>
<feature type="binding site" evidence="14">
    <location>
        <position position="85"/>
    </location>
    <ligand>
        <name>Mg(2+)</name>
        <dbReference type="ChEBI" id="CHEBI:18420"/>
    </ligand>
</feature>
<feature type="region of interest" description="Disordered" evidence="17">
    <location>
        <begin position="439"/>
        <end position="460"/>
    </location>
</feature>
<dbReference type="AlphaFoldDB" id="A0A5N4A6L3"/>
<dbReference type="Pfam" id="PF00245">
    <property type="entry name" value="Alk_phosphatase"/>
    <property type="match status" value="1"/>
</dbReference>
<keyword evidence="7 16" id="KW-0378">Hydrolase</keyword>
<dbReference type="SUPFAM" id="SSF53649">
    <property type="entry name" value="Alkaline phosphatase-like"/>
    <property type="match status" value="1"/>
</dbReference>
<feature type="binding site" evidence="14">
    <location>
        <position position="355"/>
    </location>
    <ligand>
        <name>Mg(2+)</name>
        <dbReference type="ChEBI" id="CHEBI:18420"/>
    </ligand>
</feature>
<name>A0A5N4A6L3_PHOPY</name>
<comment type="caution">
    <text evidence="19">The sequence shown here is derived from an EMBL/GenBank/DDBJ whole genome shotgun (WGS) entry which is preliminary data.</text>
</comment>
<comment type="subcellular location">
    <subcellularLocation>
        <location evidence="1">Cell membrane</location>
        <topology evidence="1">Lipid-anchor</topology>
        <topology evidence="1">GPI-anchor</topology>
    </subcellularLocation>
</comment>
<dbReference type="GO" id="GO:0004035">
    <property type="term" value="F:alkaline phosphatase activity"/>
    <property type="evidence" value="ECO:0007669"/>
    <property type="project" value="UniProtKB-EC"/>
</dbReference>
<keyword evidence="6 14" id="KW-0479">Metal-binding</keyword>
<evidence type="ECO:0000256" key="6">
    <source>
        <dbReference type="ARBA" id="ARBA00022723"/>
    </source>
</evidence>
<dbReference type="InterPro" id="IPR001952">
    <property type="entry name" value="Alkaline_phosphatase"/>
</dbReference>
<feature type="binding site" evidence="14">
    <location>
        <position position="360"/>
    </location>
    <ligand>
        <name>Zn(2+)</name>
        <dbReference type="ChEBI" id="CHEBI:29105"/>
        <label>2</label>
    </ligand>
</feature>
<dbReference type="EMBL" id="VVIM01000009">
    <property type="protein sequence ID" value="KAB0792962.1"/>
    <property type="molecule type" value="Genomic_DNA"/>
</dbReference>
<evidence type="ECO:0000256" key="14">
    <source>
        <dbReference type="PIRSR" id="PIRSR601952-2"/>
    </source>
</evidence>
<accession>A0A5N4A6L3</accession>
<evidence type="ECO:0000256" key="3">
    <source>
        <dbReference type="ARBA" id="ARBA00012647"/>
    </source>
</evidence>
<keyword evidence="12" id="KW-0449">Lipoprotein</keyword>
<dbReference type="Proteomes" id="UP000327044">
    <property type="component" value="Unassembled WGS sequence"/>
</dbReference>
<dbReference type="PANTHER" id="PTHR11596:SF91">
    <property type="entry name" value="ALKALINE PHOSPHATASE-RELATED"/>
    <property type="match status" value="1"/>
</dbReference>
<dbReference type="OrthoDB" id="5818554at2759"/>
<dbReference type="InParanoid" id="A0A5N4A6L3"/>
<evidence type="ECO:0000256" key="11">
    <source>
        <dbReference type="ARBA" id="ARBA00023180"/>
    </source>
</evidence>
<keyword evidence="10" id="KW-0472">Membrane</keyword>
<evidence type="ECO:0000313" key="19">
    <source>
        <dbReference type="EMBL" id="KAB0792962.1"/>
    </source>
</evidence>
<evidence type="ECO:0000256" key="18">
    <source>
        <dbReference type="SAM" id="SignalP"/>
    </source>
</evidence>
<sequence>MLRLLLIAGCVACIFGKPNDWVEDNDYDRDRAHAYIARSSSSSNVNPDEATASFWNSQADKTIADRLKNTINTNVAKNVILFLGDGMSITTLAASRMHMGQRNNENGEQSQLSFEKFPYTGLSKTYCVDRQVADSACSATAYLCGVKANEGTSGVTAKVLRKDCKAMMDKANHVYSVAHYSQLKGKRTGLVTTTRVTHASPSAVYAHTAYREWEGDSDIARDNEDTNACDDIAEQLVNGDTGKNLNVIFGGGREKFTPNTEVDPTNNKGSRLDGKNLINEWKQKRGSAKHQYVHDRAGLQGIANDTEYALGLFSTGHMDYNLLRNKEVQPSLEEMTVKAIRLLSQGDKGFFLFVEGGLIDFGHHANQARIALDETIEFQKAIQAAVDITNEQDTLIVVTSDHAHTMTLNGYPERGNDVLGFGGKGTDGIDYTTLSYANGPSASVKSERSDPSKADLSKPETRFPSLVPIKYETHGGEDVGIFARGPWAHLLTGVTEQNVIPHVLKYASCVGTVDGKCAGQ</sequence>
<protein>
    <recommendedName>
        <fullName evidence="3 16">Alkaline phosphatase</fullName>
        <ecNumber evidence="3 16">3.1.3.1</ecNumber>
    </recommendedName>
</protein>
<feature type="binding site" evidence="14">
    <location>
        <position position="85"/>
    </location>
    <ligand>
        <name>Zn(2+)</name>
        <dbReference type="ChEBI" id="CHEBI:29105"/>
        <label>2</label>
    </ligand>
</feature>
<keyword evidence="20" id="KW-1185">Reference proteome</keyword>
<evidence type="ECO:0000256" key="13">
    <source>
        <dbReference type="PIRSR" id="PIRSR601952-1"/>
    </source>
</evidence>
<keyword evidence="5" id="KW-0336">GPI-anchor</keyword>
<dbReference type="Gene3D" id="3.40.720.10">
    <property type="entry name" value="Alkaline Phosphatase, subunit A"/>
    <property type="match status" value="1"/>
</dbReference>